<proteinExistence type="predicted"/>
<keyword evidence="2" id="KW-1185">Reference proteome</keyword>
<dbReference type="AlphaFoldDB" id="A0ABD2XBH6"/>
<organism evidence="1 2">
    <name type="scientific">Trichogramma kaykai</name>
    <dbReference type="NCBI Taxonomy" id="54128"/>
    <lineage>
        <taxon>Eukaryota</taxon>
        <taxon>Metazoa</taxon>
        <taxon>Ecdysozoa</taxon>
        <taxon>Arthropoda</taxon>
        <taxon>Hexapoda</taxon>
        <taxon>Insecta</taxon>
        <taxon>Pterygota</taxon>
        <taxon>Neoptera</taxon>
        <taxon>Endopterygota</taxon>
        <taxon>Hymenoptera</taxon>
        <taxon>Apocrita</taxon>
        <taxon>Proctotrupomorpha</taxon>
        <taxon>Chalcidoidea</taxon>
        <taxon>Trichogrammatidae</taxon>
        <taxon>Trichogramma</taxon>
    </lineage>
</organism>
<evidence type="ECO:0000313" key="2">
    <source>
        <dbReference type="Proteomes" id="UP001627154"/>
    </source>
</evidence>
<dbReference type="Proteomes" id="UP001627154">
    <property type="component" value="Unassembled WGS sequence"/>
</dbReference>
<accession>A0ABD2XBH6</accession>
<gene>
    <name evidence="1" type="ORF">TKK_004400</name>
</gene>
<reference evidence="1 2" key="1">
    <citation type="journal article" date="2024" name="bioRxiv">
        <title>A reference genome for Trichogramma kaykai: A tiny desert-dwelling parasitoid wasp with competing sex-ratio distorters.</title>
        <authorList>
            <person name="Culotta J."/>
            <person name="Lindsey A.R."/>
        </authorList>
    </citation>
    <scope>NUCLEOTIDE SEQUENCE [LARGE SCALE GENOMIC DNA]</scope>
    <source>
        <strain evidence="1 2">KSX58</strain>
    </source>
</reference>
<protein>
    <submittedName>
        <fullName evidence="1">Uncharacterized protein</fullName>
    </submittedName>
</protein>
<evidence type="ECO:0000313" key="1">
    <source>
        <dbReference type="EMBL" id="KAL3402440.1"/>
    </source>
</evidence>
<sequence length="112" mass="12629">MRNIHCSIISATTRHEKVSNPCRIYTLLFSPLSLFLRSIMCCDVAAMRCAEHLAPKGIRNNKVYTIMVAQALGGSIRRPRATTKNLDYDVRCINYILSYRPIAPFSISSLHA</sequence>
<dbReference type="EMBL" id="JBJJXI010000034">
    <property type="protein sequence ID" value="KAL3402440.1"/>
    <property type="molecule type" value="Genomic_DNA"/>
</dbReference>
<comment type="caution">
    <text evidence="1">The sequence shown here is derived from an EMBL/GenBank/DDBJ whole genome shotgun (WGS) entry which is preliminary data.</text>
</comment>
<name>A0ABD2XBH6_9HYME</name>